<dbReference type="InterPro" id="IPR013762">
    <property type="entry name" value="Integrase-like_cat_sf"/>
</dbReference>
<comment type="caution">
    <text evidence="2">The sequence shown here is derived from an EMBL/GenBank/DDBJ whole genome shotgun (WGS) entry which is preliminary data.</text>
</comment>
<dbReference type="Gene3D" id="1.10.443.10">
    <property type="entry name" value="Intergrase catalytic core"/>
    <property type="match status" value="1"/>
</dbReference>
<dbReference type="GO" id="GO:0016301">
    <property type="term" value="F:kinase activity"/>
    <property type="evidence" value="ECO:0007669"/>
    <property type="project" value="UniProtKB-KW"/>
</dbReference>
<dbReference type="Proteomes" id="UP000054636">
    <property type="component" value="Unassembled WGS sequence"/>
</dbReference>
<dbReference type="GO" id="GO:0006310">
    <property type="term" value="P:DNA recombination"/>
    <property type="evidence" value="ECO:0007669"/>
    <property type="project" value="InterPro"/>
</dbReference>
<dbReference type="GO" id="GO:0003677">
    <property type="term" value="F:DNA binding"/>
    <property type="evidence" value="ECO:0007669"/>
    <property type="project" value="InterPro"/>
</dbReference>
<keyword evidence="2" id="KW-0418">Kinase</keyword>
<sequence length="682" mass="75521">MSLQDLAPANSQRARQTAINAFGRFIAAEGVTMDFVAASLLGDGSGAVFVKLMDRFGVHLAFMEGRGGKPLARNSVMSYYRHVKNWLLDTYPKHRTAIEQKLLKMGQTLERHCLKRVEGGMVKKAPACTKEDLRILMDGLYYDAASSKDYQDAALLALMWYAFGRASDLGFVVKGNLSVSADGVVFVRLIRVKTAEEQGISLFPDRDSFITCPLHAIAMALVMQDSPCAQLLDHPHLAAGSEESVAAPVDIPLAEALALCDDDDVPAEPPQKKRKVPVDNMKIHAYVNRVVKSASAVQAKANPTGNLTSHSFRRGGAQHANSDPLLSAQWIFDRGSWNMTATNKAFAYVFNTTSEDQKVARVLSGWDSSKKPPVPTLSWFDFASREQALELGNLLFQTSINTQDPEKKLNGRVAEVLVASLIQHFPEVLERYPMCLYATRMRECLMAVGLSRAQMLAWSSELQGKVTRKDLVENEVDEEKLTREEKLINHQNRIIGELIAMNRSLTDRVSLLERGVSQAVASSSPSSNATQVGADCSESPAKSKTCGSKALPKGPAAIWFEWYAKTPRLWDVCGDRQRKSAYKQTVNYMKLFLPNGFHLDPSTSTYCDQVLRVGQEAEANLLNFFQEQGTKRKSGSSALKQLRKYYNGGKLNKLIEAYRARVATEGITDPAPRETHDLFSLK</sequence>
<name>A0A0W8CW70_PHYNI</name>
<dbReference type="EMBL" id="LNFP01001033">
    <property type="protein sequence ID" value="KUF88092.1"/>
    <property type="molecule type" value="Genomic_DNA"/>
</dbReference>
<dbReference type="EMBL" id="LNFP01000701">
    <property type="protein sequence ID" value="KUF90225.1"/>
    <property type="molecule type" value="Genomic_DNA"/>
</dbReference>
<feature type="compositionally biased region" description="Low complexity" evidence="1">
    <location>
        <begin position="522"/>
        <end position="532"/>
    </location>
</feature>
<accession>A0A0W8CW70</accession>
<evidence type="ECO:0000313" key="2">
    <source>
        <dbReference type="EMBL" id="KUF88092.1"/>
    </source>
</evidence>
<evidence type="ECO:0000313" key="3">
    <source>
        <dbReference type="EMBL" id="KUF90225.1"/>
    </source>
</evidence>
<reference evidence="2 4" key="1">
    <citation type="submission" date="2015-11" db="EMBL/GenBank/DDBJ databases">
        <title>Genomes and virulence difference between two physiological races of Phytophthora nicotianae.</title>
        <authorList>
            <person name="Liu H."/>
            <person name="Ma X."/>
            <person name="Yu H."/>
            <person name="Fang D."/>
            <person name="Li Y."/>
            <person name="Wang X."/>
            <person name="Wang W."/>
            <person name="Dong Y."/>
            <person name="Xiao B."/>
        </authorList>
    </citation>
    <scope>NUCLEOTIDE SEQUENCE [LARGE SCALE GENOMIC DNA]</scope>
    <source>
        <strain evidence="4">race 1</strain>
        <strain evidence="2">Race 1</strain>
    </source>
</reference>
<gene>
    <name evidence="2" type="ORF">AM588_10001803</name>
    <name evidence="3" type="ORF">AM588_10006284</name>
</gene>
<proteinExistence type="predicted"/>
<keyword evidence="2" id="KW-0808">Transferase</keyword>
<evidence type="ECO:0000256" key="1">
    <source>
        <dbReference type="SAM" id="MobiDB-lite"/>
    </source>
</evidence>
<dbReference type="GO" id="GO:0015074">
    <property type="term" value="P:DNA integration"/>
    <property type="evidence" value="ECO:0007669"/>
    <property type="project" value="InterPro"/>
</dbReference>
<feature type="region of interest" description="Disordered" evidence="1">
    <location>
        <begin position="522"/>
        <end position="547"/>
    </location>
</feature>
<organism evidence="2 4">
    <name type="scientific">Phytophthora nicotianae</name>
    <name type="common">Potato buckeye rot agent</name>
    <name type="synonym">Phytophthora parasitica</name>
    <dbReference type="NCBI Taxonomy" id="4792"/>
    <lineage>
        <taxon>Eukaryota</taxon>
        <taxon>Sar</taxon>
        <taxon>Stramenopiles</taxon>
        <taxon>Oomycota</taxon>
        <taxon>Peronosporomycetes</taxon>
        <taxon>Peronosporales</taxon>
        <taxon>Peronosporaceae</taxon>
        <taxon>Phytophthora</taxon>
    </lineage>
</organism>
<evidence type="ECO:0000313" key="4">
    <source>
        <dbReference type="Proteomes" id="UP000054636"/>
    </source>
</evidence>
<protein>
    <submittedName>
        <fullName evidence="2">Mitogen-activated protein kinase kinase 1</fullName>
    </submittedName>
    <submittedName>
        <fullName evidence="3">Multifunctional tryptophan biosynthesis protein</fullName>
    </submittedName>
</protein>
<dbReference type="AlphaFoldDB" id="A0A0W8CW70"/>